<dbReference type="InterPro" id="IPR024928">
    <property type="entry name" value="E3_ub_ligase_SMURF1"/>
</dbReference>
<dbReference type="InterPro" id="IPR000569">
    <property type="entry name" value="HECT_dom"/>
</dbReference>
<dbReference type="GO" id="GO:0016567">
    <property type="term" value="P:protein ubiquitination"/>
    <property type="evidence" value="ECO:0007669"/>
    <property type="project" value="UniProtKB-UniPathway"/>
</dbReference>
<dbReference type="Pfam" id="PF00397">
    <property type="entry name" value="WW"/>
    <property type="match status" value="2"/>
</dbReference>
<evidence type="ECO:0000313" key="11">
    <source>
        <dbReference type="EMBL" id="TNN05523.1"/>
    </source>
</evidence>
<feature type="region of interest" description="Disordered" evidence="7">
    <location>
        <begin position="236"/>
        <end position="259"/>
    </location>
</feature>
<feature type="region of interest" description="Disordered" evidence="7">
    <location>
        <begin position="278"/>
        <end position="302"/>
    </location>
</feature>
<dbReference type="Gene3D" id="2.20.70.10">
    <property type="match status" value="1"/>
</dbReference>
<dbReference type="Gene3D" id="3.90.1750.10">
    <property type="entry name" value="Hect, E3 ligase catalytic domains"/>
    <property type="match status" value="1"/>
</dbReference>
<dbReference type="InterPro" id="IPR050409">
    <property type="entry name" value="E3_ubiq-protein_ligase"/>
</dbReference>
<comment type="caution">
    <text evidence="6">Lacks conserved residue(s) required for the propagation of feature annotation.</text>
</comment>
<dbReference type="EMBL" id="SKCS01000521">
    <property type="protein sequence ID" value="TNN05523.1"/>
    <property type="molecule type" value="Genomic_DNA"/>
</dbReference>
<dbReference type="Pfam" id="PF00168">
    <property type="entry name" value="C2"/>
    <property type="match status" value="1"/>
</dbReference>
<dbReference type="Gene3D" id="3.30.2410.10">
    <property type="entry name" value="Hect, E3 ligase catalytic domain"/>
    <property type="match status" value="1"/>
</dbReference>
<evidence type="ECO:0000256" key="1">
    <source>
        <dbReference type="ARBA" id="ARBA00000885"/>
    </source>
</evidence>
<dbReference type="SMART" id="SM00239">
    <property type="entry name" value="C2"/>
    <property type="match status" value="1"/>
</dbReference>
<dbReference type="FunFam" id="3.90.1750.10:FF:000079">
    <property type="entry name" value="E3 ubiquitin-protein ligase"/>
    <property type="match status" value="1"/>
</dbReference>
<dbReference type="PANTHER" id="PTHR11254:SF429">
    <property type="entry name" value="E3 UBIQUITIN-PROTEIN LIGASE SU(DX)"/>
    <property type="match status" value="1"/>
</dbReference>
<gene>
    <name evidence="11" type="ORF">EWB00_009194</name>
</gene>
<dbReference type="SUPFAM" id="SSF51045">
    <property type="entry name" value="WW domain"/>
    <property type="match status" value="2"/>
</dbReference>
<dbReference type="SMART" id="SM00119">
    <property type="entry name" value="HECTc"/>
    <property type="match status" value="1"/>
</dbReference>
<evidence type="ECO:0000256" key="3">
    <source>
        <dbReference type="ARBA" id="ARBA00012485"/>
    </source>
</evidence>
<dbReference type="Proteomes" id="UP000311919">
    <property type="component" value="Unassembled WGS sequence"/>
</dbReference>
<dbReference type="PROSITE" id="PS50020">
    <property type="entry name" value="WW_DOMAIN_2"/>
    <property type="match status" value="2"/>
</dbReference>
<evidence type="ECO:0000256" key="7">
    <source>
        <dbReference type="SAM" id="MobiDB-lite"/>
    </source>
</evidence>
<dbReference type="CDD" id="cd04021">
    <property type="entry name" value="C2_E3_ubiquitin_ligase"/>
    <property type="match status" value="1"/>
</dbReference>
<dbReference type="EC" id="2.3.2.26" evidence="3"/>
<dbReference type="GO" id="GO:0061630">
    <property type="term" value="F:ubiquitin protein ligase activity"/>
    <property type="evidence" value="ECO:0007669"/>
    <property type="project" value="UniProtKB-EC"/>
</dbReference>
<organism evidence="11 12">
    <name type="scientific">Schistosoma japonicum</name>
    <name type="common">Blood fluke</name>
    <dbReference type="NCBI Taxonomy" id="6182"/>
    <lineage>
        <taxon>Eukaryota</taxon>
        <taxon>Metazoa</taxon>
        <taxon>Spiralia</taxon>
        <taxon>Lophotrochozoa</taxon>
        <taxon>Platyhelminthes</taxon>
        <taxon>Trematoda</taxon>
        <taxon>Digenea</taxon>
        <taxon>Strigeidida</taxon>
        <taxon>Schistosomatoidea</taxon>
        <taxon>Schistosomatidae</taxon>
        <taxon>Schistosoma</taxon>
    </lineage>
</organism>
<keyword evidence="12" id="KW-1185">Reference proteome</keyword>
<accession>A0A4Z2CMM7</accession>
<sequence length="710" mass="81163">MLTICDTALSRRLSQLVITVKCATFSQSCKSLFSKSGDLFADLLVDDTFVYKTKICPKTWNPTWNESVSVVASPKSTIQIKVFNHFKLGPDVLVAVAAINLFSILIEHNGVLSKCELRLSLFQGCDYKGSVFVILDKLKICVQSLENESNILDNLSQIPCSSNRVESTSIQHQSPHHHSVDGYTTVITTGTPHVNGSNLRGETSISNPPRVLINHHDKAFWSALIGSLFGSHKISSRNTLTTGDSTSRAQDVELPDRQRPLNDWTEVDGFWETNNLSTSSSLSTSNVTSQNNQTDASLPPGWERRFDKSTQKYYFVNHKCKITQWEDPRERGMDETQPLPPGWEKRYTAQGQRFFIDHNTHTTTLVDPRTGQHAGSLGSMGVPLQYERNFRSKVNYFRACCTNAMLGGQTKLLISRDNLLEDSFQLVSQMSSSSLRRRLSITFLHEEGLDYGGVAREWFYRLSREILNPMFGLFEYTGTDYALQVNPASHVNPNHMTYFRFVGRFIGMALFHGRCIDGGLTLAFYKQILKRKLTLEDLGHTDHSYYQSLIYIRDNPVDECDLDLYFVGTYDLLGEMHEDELIEGGKDIKVTDENKFDYIRLMVDWRFNRGVTKQTEEIHKGIFEVLNPEWLELFDEREFELLLSGMPEIDVDDWEKNTVYLKYTRSSKQIIWFWKLVRKLDNEHRARLLQFVTGTCHLPLGGFSELIGEC</sequence>
<dbReference type="FunFam" id="3.30.2160.10:FF:000003">
    <property type="entry name" value="E3 ubiquitin-protein ligase"/>
    <property type="match status" value="1"/>
</dbReference>
<feature type="domain" description="HECT" evidence="10">
    <location>
        <begin position="431"/>
        <end position="710"/>
    </location>
</feature>
<dbReference type="AlphaFoldDB" id="A0A4Z2CMM7"/>
<feature type="compositionally biased region" description="Basic and acidic residues" evidence="7">
    <location>
        <begin position="250"/>
        <end position="259"/>
    </location>
</feature>
<dbReference type="InterPro" id="IPR035892">
    <property type="entry name" value="C2_domain_sf"/>
</dbReference>
<comment type="pathway">
    <text evidence="2">Protein modification; protein ubiquitination.</text>
</comment>
<dbReference type="GO" id="GO:0005737">
    <property type="term" value="C:cytoplasm"/>
    <property type="evidence" value="ECO:0007669"/>
    <property type="project" value="UniProtKB-ARBA"/>
</dbReference>
<evidence type="ECO:0000259" key="9">
    <source>
        <dbReference type="PROSITE" id="PS50020"/>
    </source>
</evidence>
<dbReference type="PROSITE" id="PS50004">
    <property type="entry name" value="C2"/>
    <property type="match status" value="1"/>
</dbReference>
<dbReference type="SUPFAM" id="SSF56204">
    <property type="entry name" value="Hect, E3 ligase catalytic domain"/>
    <property type="match status" value="1"/>
</dbReference>
<evidence type="ECO:0000256" key="5">
    <source>
        <dbReference type="ARBA" id="ARBA00022786"/>
    </source>
</evidence>
<dbReference type="SMART" id="SM00456">
    <property type="entry name" value="WW"/>
    <property type="match status" value="2"/>
</dbReference>
<dbReference type="PIRSF" id="PIRSF001569">
    <property type="entry name" value="E3_ub_ligase_SMURF1"/>
    <property type="match status" value="1"/>
</dbReference>
<evidence type="ECO:0000259" key="8">
    <source>
        <dbReference type="PROSITE" id="PS50004"/>
    </source>
</evidence>
<feature type="domain" description="C2" evidence="8">
    <location>
        <begin position="1"/>
        <end position="116"/>
    </location>
</feature>
<keyword evidence="5 6" id="KW-0833">Ubl conjugation pathway</keyword>
<dbReference type="UniPathway" id="UPA00143"/>
<evidence type="ECO:0000256" key="6">
    <source>
        <dbReference type="PROSITE-ProRule" id="PRU00104"/>
    </source>
</evidence>
<dbReference type="Pfam" id="PF00632">
    <property type="entry name" value="HECT"/>
    <property type="match status" value="1"/>
</dbReference>
<dbReference type="InterPro" id="IPR036020">
    <property type="entry name" value="WW_dom_sf"/>
</dbReference>
<evidence type="ECO:0000313" key="12">
    <source>
        <dbReference type="Proteomes" id="UP000311919"/>
    </source>
</evidence>
<dbReference type="GO" id="GO:0043161">
    <property type="term" value="P:proteasome-mediated ubiquitin-dependent protein catabolic process"/>
    <property type="evidence" value="ECO:0007669"/>
    <property type="project" value="TreeGrafter"/>
</dbReference>
<comment type="caution">
    <text evidence="11">The sequence shown here is derived from an EMBL/GenBank/DDBJ whole genome shotgun (WGS) entry which is preliminary data.</text>
</comment>
<feature type="compositionally biased region" description="Low complexity" evidence="7">
    <location>
        <begin position="278"/>
        <end position="294"/>
    </location>
</feature>
<dbReference type="CDD" id="cd00201">
    <property type="entry name" value="WW"/>
    <property type="match status" value="2"/>
</dbReference>
<dbReference type="InterPro" id="IPR035983">
    <property type="entry name" value="Hect_E3_ubiquitin_ligase"/>
</dbReference>
<evidence type="ECO:0000259" key="10">
    <source>
        <dbReference type="PROSITE" id="PS50237"/>
    </source>
</evidence>
<dbReference type="SUPFAM" id="SSF49562">
    <property type="entry name" value="C2 domain (Calcium/lipid-binding domain, CaLB)"/>
    <property type="match status" value="1"/>
</dbReference>
<dbReference type="PROSITE" id="PS01159">
    <property type="entry name" value="WW_DOMAIN_1"/>
    <property type="match status" value="1"/>
</dbReference>
<feature type="domain" description="WW" evidence="9">
    <location>
        <begin position="296"/>
        <end position="330"/>
    </location>
</feature>
<feature type="domain" description="WW" evidence="9">
    <location>
        <begin position="337"/>
        <end position="370"/>
    </location>
</feature>
<dbReference type="PROSITE" id="PS50237">
    <property type="entry name" value="HECT"/>
    <property type="match status" value="1"/>
</dbReference>
<protein>
    <recommendedName>
        <fullName evidence="3">HECT-type E3 ubiquitin transferase</fullName>
        <ecNumber evidence="3">2.3.2.26</ecNumber>
    </recommendedName>
</protein>
<dbReference type="Gene3D" id="2.60.40.150">
    <property type="entry name" value="C2 domain"/>
    <property type="match status" value="1"/>
</dbReference>
<feature type="compositionally biased region" description="Polar residues" evidence="7">
    <location>
        <begin position="236"/>
        <end position="249"/>
    </location>
</feature>
<dbReference type="Gene3D" id="3.30.2160.10">
    <property type="entry name" value="Hect, E3 ligase catalytic domain"/>
    <property type="match status" value="1"/>
</dbReference>
<evidence type="ECO:0000256" key="4">
    <source>
        <dbReference type="ARBA" id="ARBA00022679"/>
    </source>
</evidence>
<dbReference type="OrthoDB" id="423283at2759"/>
<keyword evidence="4" id="KW-0808">Transferase</keyword>
<dbReference type="PANTHER" id="PTHR11254">
    <property type="entry name" value="HECT DOMAIN UBIQUITIN-PROTEIN LIGASE"/>
    <property type="match status" value="1"/>
</dbReference>
<comment type="catalytic activity">
    <reaction evidence="1">
        <text>S-ubiquitinyl-[E2 ubiquitin-conjugating enzyme]-L-cysteine + [acceptor protein]-L-lysine = [E2 ubiquitin-conjugating enzyme]-L-cysteine + N(6)-ubiquitinyl-[acceptor protein]-L-lysine.</text>
        <dbReference type="EC" id="2.3.2.26"/>
    </reaction>
</comment>
<dbReference type="CDD" id="cd00078">
    <property type="entry name" value="HECTc"/>
    <property type="match status" value="1"/>
</dbReference>
<dbReference type="InterPro" id="IPR000008">
    <property type="entry name" value="C2_dom"/>
</dbReference>
<reference evidence="11 12" key="1">
    <citation type="submission" date="2019-03" db="EMBL/GenBank/DDBJ databases">
        <title>An improved genome assembly of the fluke Schistosoma japonicum.</title>
        <authorList>
            <person name="Hu W."/>
            <person name="Luo F."/>
            <person name="Yin M."/>
            <person name="Mo X."/>
            <person name="Sun C."/>
            <person name="Wu Q."/>
            <person name="Zhu B."/>
            <person name="Xiang M."/>
            <person name="Wang J."/>
            <person name="Wang Y."/>
            <person name="Zhang T."/>
            <person name="Xu B."/>
            <person name="Zheng H."/>
            <person name="Feng Z."/>
        </authorList>
    </citation>
    <scope>NUCLEOTIDE SEQUENCE [LARGE SCALE GENOMIC DNA]</scope>
    <source>
        <strain evidence="11">HuSjv2</strain>
        <tissue evidence="11">Worms</tissue>
    </source>
</reference>
<proteinExistence type="predicted"/>
<evidence type="ECO:0000256" key="2">
    <source>
        <dbReference type="ARBA" id="ARBA00004906"/>
    </source>
</evidence>
<name>A0A4Z2CMM7_SCHJA</name>
<dbReference type="InterPro" id="IPR001202">
    <property type="entry name" value="WW_dom"/>
</dbReference>